<dbReference type="PANTHER" id="PTHR33567:SF3">
    <property type="entry name" value="CHROMATE ION TRANSPORTER (EUROFUNG)"/>
    <property type="match status" value="1"/>
</dbReference>
<evidence type="ECO:0000256" key="7">
    <source>
        <dbReference type="SAM" id="Phobius"/>
    </source>
</evidence>
<keyword evidence="3" id="KW-1003">Cell membrane</keyword>
<comment type="similarity">
    <text evidence="2">Belongs to the chromate ion transporter (CHR) (TC 2.A.51) family.</text>
</comment>
<feature type="transmembrane region" description="Helical" evidence="7">
    <location>
        <begin position="210"/>
        <end position="229"/>
    </location>
</feature>
<feature type="transmembrane region" description="Helical" evidence="7">
    <location>
        <begin position="186"/>
        <end position="203"/>
    </location>
</feature>
<feature type="transmembrane region" description="Helical" evidence="7">
    <location>
        <begin position="357"/>
        <end position="374"/>
    </location>
</feature>
<feature type="transmembrane region" description="Helical" evidence="7">
    <location>
        <begin position="141"/>
        <end position="174"/>
    </location>
</feature>
<proteinExistence type="inferred from homology"/>
<keyword evidence="4 7" id="KW-0812">Transmembrane</keyword>
<comment type="subcellular location">
    <subcellularLocation>
        <location evidence="1">Cell membrane</location>
        <topology evidence="1">Multi-pass membrane protein</topology>
    </subcellularLocation>
</comment>
<feature type="transmembrane region" description="Helical" evidence="7">
    <location>
        <begin position="333"/>
        <end position="350"/>
    </location>
</feature>
<evidence type="ECO:0000256" key="2">
    <source>
        <dbReference type="ARBA" id="ARBA00005262"/>
    </source>
</evidence>
<accession>A0ABP8EAC6</accession>
<protein>
    <submittedName>
        <fullName evidence="8">Chromate efflux transporter</fullName>
    </submittedName>
</protein>
<dbReference type="RefSeq" id="WP_139000926.1">
    <property type="nucleotide sequence ID" value="NZ_BAABAV010000001.1"/>
</dbReference>
<keyword evidence="5 7" id="KW-1133">Transmembrane helix</keyword>
<dbReference type="Pfam" id="PF02417">
    <property type="entry name" value="Chromate_transp"/>
    <property type="match status" value="2"/>
</dbReference>
<feature type="transmembrane region" description="Helical" evidence="7">
    <location>
        <begin position="112"/>
        <end position="129"/>
    </location>
</feature>
<dbReference type="InterPro" id="IPR003370">
    <property type="entry name" value="Chromate_transpt"/>
</dbReference>
<dbReference type="InterPro" id="IPR014047">
    <property type="entry name" value="Chr_Tranpt_l_chain"/>
</dbReference>
<feature type="transmembrane region" description="Helical" evidence="7">
    <location>
        <begin position="272"/>
        <end position="293"/>
    </location>
</feature>
<comment type="caution">
    <text evidence="8">The sequence shown here is derived from an EMBL/GenBank/DDBJ whole genome shotgun (WGS) entry which is preliminary data.</text>
</comment>
<dbReference type="PANTHER" id="PTHR33567">
    <property type="entry name" value="CHROMATE ION TRANSPORTER (EUROFUNG)"/>
    <property type="match status" value="1"/>
</dbReference>
<gene>
    <name evidence="8" type="primary">chrA</name>
    <name evidence="8" type="ORF">GCM10022257_12680</name>
</gene>
<evidence type="ECO:0000256" key="4">
    <source>
        <dbReference type="ARBA" id="ARBA00022692"/>
    </source>
</evidence>
<evidence type="ECO:0000313" key="9">
    <source>
        <dbReference type="Proteomes" id="UP001500027"/>
    </source>
</evidence>
<keyword evidence="6 7" id="KW-0472">Membrane</keyword>
<feature type="transmembrane region" description="Helical" evidence="7">
    <location>
        <begin position="305"/>
        <end position="327"/>
    </location>
</feature>
<name>A0ABP8EAC6_9FLAO</name>
<evidence type="ECO:0000256" key="1">
    <source>
        <dbReference type="ARBA" id="ARBA00004651"/>
    </source>
</evidence>
<dbReference type="Proteomes" id="UP001500027">
    <property type="component" value="Unassembled WGS sequence"/>
</dbReference>
<sequence>MNPNLIEVAQVFFKLGCFAFGGPAAHIAMMEDEIIEKRKWMTREYFLDLIGTTNLIPGPNSTEMTMHCGYERAGKAGLFVAGISFIFPATIITAILAYLYVKYGKLPEVEPFMYGIKPAVLAIIASAILKLSKKALKSTELIILGILVLVVSLLGVNEIVALLAAGILGMLYFYMKSKARTNLNTFSPLLLFLGINTTIAKISTLKLFLIFLKVGAILYGSGYVLFAYLDAELVTRGLLTRAELIDAIAMGQFTPGPVLSTSTFIGYQLNGFTGALVATTGIFLPSFLFVLILNPFIPRMRKSTILRYFLDSVNVAAVAVMFAVLLVMARDTLIDWQSIVIALIATILIFRTKIGPIWTIIMGVFLGFILSDFIK</sequence>
<dbReference type="PIRSF" id="PIRSF004810">
    <property type="entry name" value="ChrA"/>
    <property type="match status" value="1"/>
</dbReference>
<evidence type="ECO:0000313" key="8">
    <source>
        <dbReference type="EMBL" id="GAA4269167.1"/>
    </source>
</evidence>
<organism evidence="8 9">
    <name type="scientific">Hyunsoonleella aestuarii</name>
    <dbReference type="NCBI Taxonomy" id="912802"/>
    <lineage>
        <taxon>Bacteria</taxon>
        <taxon>Pseudomonadati</taxon>
        <taxon>Bacteroidota</taxon>
        <taxon>Flavobacteriia</taxon>
        <taxon>Flavobacteriales</taxon>
        <taxon>Flavobacteriaceae</taxon>
    </lineage>
</organism>
<keyword evidence="9" id="KW-1185">Reference proteome</keyword>
<evidence type="ECO:0000256" key="3">
    <source>
        <dbReference type="ARBA" id="ARBA00022475"/>
    </source>
</evidence>
<dbReference type="NCBIfam" id="TIGR00937">
    <property type="entry name" value="2A51"/>
    <property type="match status" value="1"/>
</dbReference>
<feature type="transmembrane region" description="Helical" evidence="7">
    <location>
        <begin position="76"/>
        <end position="100"/>
    </location>
</feature>
<dbReference type="EMBL" id="BAABAV010000001">
    <property type="protein sequence ID" value="GAA4269167.1"/>
    <property type="molecule type" value="Genomic_DNA"/>
</dbReference>
<reference evidence="9" key="1">
    <citation type="journal article" date="2019" name="Int. J. Syst. Evol. Microbiol.">
        <title>The Global Catalogue of Microorganisms (GCM) 10K type strain sequencing project: providing services to taxonomists for standard genome sequencing and annotation.</title>
        <authorList>
            <consortium name="The Broad Institute Genomics Platform"/>
            <consortium name="The Broad Institute Genome Sequencing Center for Infectious Disease"/>
            <person name="Wu L."/>
            <person name="Ma J."/>
        </authorList>
    </citation>
    <scope>NUCLEOTIDE SEQUENCE [LARGE SCALE GENOMIC DNA]</scope>
    <source>
        <strain evidence="9">JCM 17452</strain>
    </source>
</reference>
<evidence type="ECO:0000256" key="6">
    <source>
        <dbReference type="ARBA" id="ARBA00023136"/>
    </source>
</evidence>
<evidence type="ECO:0000256" key="5">
    <source>
        <dbReference type="ARBA" id="ARBA00022989"/>
    </source>
</evidence>